<reference evidence="2 3" key="1">
    <citation type="submission" date="2023-08" db="EMBL/GenBank/DDBJ databases">
        <title>A Necator americanus chromosomal reference genome.</title>
        <authorList>
            <person name="Ilik V."/>
            <person name="Petrzelkova K.J."/>
            <person name="Pardy F."/>
            <person name="Fuh T."/>
            <person name="Niatou-Singa F.S."/>
            <person name="Gouil Q."/>
            <person name="Baker L."/>
            <person name="Ritchie M.E."/>
            <person name="Jex A.R."/>
            <person name="Gazzola D."/>
            <person name="Li H."/>
            <person name="Toshio Fujiwara R."/>
            <person name="Zhan B."/>
            <person name="Aroian R.V."/>
            <person name="Pafco B."/>
            <person name="Schwarz E.M."/>
        </authorList>
    </citation>
    <scope>NUCLEOTIDE SEQUENCE [LARGE SCALE GENOMIC DNA]</scope>
    <source>
        <strain evidence="2 3">Aroian</strain>
        <tissue evidence="2">Whole animal</tissue>
    </source>
</reference>
<proteinExistence type="predicted"/>
<evidence type="ECO:0000313" key="2">
    <source>
        <dbReference type="EMBL" id="KAK6755345.1"/>
    </source>
</evidence>
<dbReference type="Proteomes" id="UP001303046">
    <property type="component" value="Unassembled WGS sequence"/>
</dbReference>
<evidence type="ECO:0000259" key="1">
    <source>
        <dbReference type="PROSITE" id="PS50878"/>
    </source>
</evidence>
<feature type="domain" description="Reverse transcriptase" evidence="1">
    <location>
        <begin position="1"/>
        <end position="162"/>
    </location>
</feature>
<gene>
    <name evidence="2" type="primary">Necator_chrV.g18781</name>
    <name evidence="2" type="ORF">RB195_013990</name>
</gene>
<protein>
    <recommendedName>
        <fullName evidence="1">Reverse transcriptase domain-containing protein</fullName>
    </recommendedName>
</protein>
<comment type="caution">
    <text evidence="2">The sequence shown here is derived from an EMBL/GenBank/DDBJ whole genome shotgun (WGS) entry which is preliminary data.</text>
</comment>
<keyword evidence="3" id="KW-1185">Reference proteome</keyword>
<name>A0ABR1DY30_NECAM</name>
<dbReference type="EMBL" id="JAVFWL010000005">
    <property type="protein sequence ID" value="KAK6755345.1"/>
    <property type="molecule type" value="Genomic_DNA"/>
</dbReference>
<sequence>MTALRTPDGRTAASRRGMEEAISIAESRHLKYLPPVHINTLARLFTRYLSEFKVHKQLKPSKTVLLYKKGELSCEQPSNSTTKSSPFDNDVIIDVKRGLCQSDTISPKIFSAALENLMRGMEWDDMGVKVNRRHLHYLRFADDIVLITTSINQAERMLAEFS</sequence>
<evidence type="ECO:0000313" key="3">
    <source>
        <dbReference type="Proteomes" id="UP001303046"/>
    </source>
</evidence>
<dbReference type="InterPro" id="IPR000477">
    <property type="entry name" value="RT_dom"/>
</dbReference>
<dbReference type="PROSITE" id="PS50878">
    <property type="entry name" value="RT_POL"/>
    <property type="match status" value="1"/>
</dbReference>
<accession>A0ABR1DY30</accession>
<organism evidence="2 3">
    <name type="scientific">Necator americanus</name>
    <name type="common">Human hookworm</name>
    <dbReference type="NCBI Taxonomy" id="51031"/>
    <lineage>
        <taxon>Eukaryota</taxon>
        <taxon>Metazoa</taxon>
        <taxon>Ecdysozoa</taxon>
        <taxon>Nematoda</taxon>
        <taxon>Chromadorea</taxon>
        <taxon>Rhabditida</taxon>
        <taxon>Rhabditina</taxon>
        <taxon>Rhabditomorpha</taxon>
        <taxon>Strongyloidea</taxon>
        <taxon>Ancylostomatidae</taxon>
        <taxon>Bunostominae</taxon>
        <taxon>Necator</taxon>
    </lineage>
</organism>